<reference evidence="7 8" key="1">
    <citation type="submission" date="2020-11" db="EMBL/GenBank/DDBJ databases">
        <title>Algicoccus daihaiensis sp.nov., isolated from Daihai Lake in Inner Mongolia.</title>
        <authorList>
            <person name="Kai J."/>
        </authorList>
    </citation>
    <scope>NUCLEOTIDE SEQUENCE [LARGE SCALE GENOMIC DNA]</scope>
    <source>
        <strain evidence="8">f23</strain>
    </source>
</reference>
<evidence type="ECO:0000313" key="7">
    <source>
        <dbReference type="EMBL" id="UOD50623.1"/>
    </source>
</evidence>
<comment type="similarity">
    <text evidence="1">Belongs to the LysR transcriptional regulatory family.</text>
</comment>
<dbReference type="RefSeq" id="WP_243479030.1">
    <property type="nucleotide sequence ID" value="NZ_CP063982.1"/>
</dbReference>
<keyword evidence="8" id="KW-1185">Reference proteome</keyword>
<evidence type="ECO:0000259" key="6">
    <source>
        <dbReference type="PROSITE" id="PS50931"/>
    </source>
</evidence>
<name>A0ABY4AK08_9BURK</name>
<dbReference type="InterPro" id="IPR036388">
    <property type="entry name" value="WH-like_DNA-bd_sf"/>
</dbReference>
<sequence length="332" mass="36963">MDLRQIQYFLCLYEEKSVTKAAKRLNIVQPALSMQISRLESEIGRELFTRTPRGMHSTPAADEMYSLFVPVVSAFASAKAKVTHDGKSLSGHVRIGLISSIGHSVLPSVLTQFTESYPNITLSITEGLTDPLCEDVNHGRIDLAFVNRPRGHSSLAQELVLREEIVLMSSARSGEKLPAKMQLKEVVKHRLILPTRDHGLRHVLEDYAKKLGITLAPVFELDSLLAKSLLISQGPYVGFLPESVIQNLRNRTAVHFRTHRLESPSLYRDLVYVFNPQRAPSAAAQAFAQALGNRMRLTHEQSLGSVIELRRAQGKPEDPIQSVLEVDEDSLA</sequence>
<dbReference type="PANTHER" id="PTHR30293:SF0">
    <property type="entry name" value="NITROGEN ASSIMILATION REGULATORY PROTEIN NAC"/>
    <property type="match status" value="1"/>
</dbReference>
<dbReference type="InterPro" id="IPR000847">
    <property type="entry name" value="LysR_HTH_N"/>
</dbReference>
<dbReference type="PRINTS" id="PR00039">
    <property type="entry name" value="HTHLYSR"/>
</dbReference>
<evidence type="ECO:0000256" key="2">
    <source>
        <dbReference type="ARBA" id="ARBA00023015"/>
    </source>
</evidence>
<gene>
    <name evidence="7" type="ORF">DHf2319_01400</name>
</gene>
<keyword evidence="5" id="KW-0804">Transcription</keyword>
<evidence type="ECO:0000256" key="1">
    <source>
        <dbReference type="ARBA" id="ARBA00009437"/>
    </source>
</evidence>
<dbReference type="Gene3D" id="3.40.190.290">
    <property type="match status" value="1"/>
</dbReference>
<evidence type="ECO:0000256" key="3">
    <source>
        <dbReference type="ARBA" id="ARBA00023125"/>
    </source>
</evidence>
<dbReference type="CDD" id="cd05466">
    <property type="entry name" value="PBP2_LTTR_substrate"/>
    <property type="match status" value="1"/>
</dbReference>
<dbReference type="InterPro" id="IPR036390">
    <property type="entry name" value="WH_DNA-bd_sf"/>
</dbReference>
<evidence type="ECO:0000256" key="4">
    <source>
        <dbReference type="ARBA" id="ARBA00023159"/>
    </source>
</evidence>
<dbReference type="SUPFAM" id="SSF46785">
    <property type="entry name" value="Winged helix' DNA-binding domain"/>
    <property type="match status" value="1"/>
</dbReference>
<dbReference type="PANTHER" id="PTHR30293">
    <property type="entry name" value="TRANSCRIPTIONAL REGULATORY PROTEIN NAC-RELATED"/>
    <property type="match status" value="1"/>
</dbReference>
<keyword evidence="4" id="KW-0010">Activator</keyword>
<dbReference type="EMBL" id="CP063982">
    <property type="protein sequence ID" value="UOD50623.1"/>
    <property type="molecule type" value="Genomic_DNA"/>
</dbReference>
<organism evidence="7 8">
    <name type="scientific">Orrella daihaiensis</name>
    <dbReference type="NCBI Taxonomy" id="2782176"/>
    <lineage>
        <taxon>Bacteria</taxon>
        <taxon>Pseudomonadati</taxon>
        <taxon>Pseudomonadota</taxon>
        <taxon>Betaproteobacteria</taxon>
        <taxon>Burkholderiales</taxon>
        <taxon>Alcaligenaceae</taxon>
        <taxon>Orrella</taxon>
    </lineage>
</organism>
<dbReference type="PROSITE" id="PS50931">
    <property type="entry name" value="HTH_LYSR"/>
    <property type="match status" value="1"/>
</dbReference>
<protein>
    <submittedName>
        <fullName evidence="7">LysR family transcriptional regulator</fullName>
    </submittedName>
</protein>
<evidence type="ECO:0000313" key="8">
    <source>
        <dbReference type="Proteomes" id="UP000831607"/>
    </source>
</evidence>
<dbReference type="SUPFAM" id="SSF53850">
    <property type="entry name" value="Periplasmic binding protein-like II"/>
    <property type="match status" value="1"/>
</dbReference>
<dbReference type="Pfam" id="PF03466">
    <property type="entry name" value="LysR_substrate"/>
    <property type="match status" value="1"/>
</dbReference>
<accession>A0ABY4AK08</accession>
<dbReference type="Pfam" id="PF00126">
    <property type="entry name" value="HTH_1"/>
    <property type="match status" value="1"/>
</dbReference>
<dbReference type="Proteomes" id="UP000831607">
    <property type="component" value="Chromosome"/>
</dbReference>
<keyword evidence="2" id="KW-0805">Transcription regulation</keyword>
<evidence type="ECO:0000256" key="5">
    <source>
        <dbReference type="ARBA" id="ARBA00023163"/>
    </source>
</evidence>
<keyword evidence="3" id="KW-0238">DNA-binding</keyword>
<dbReference type="InterPro" id="IPR005119">
    <property type="entry name" value="LysR_subst-bd"/>
</dbReference>
<dbReference type="Gene3D" id="1.10.10.10">
    <property type="entry name" value="Winged helix-like DNA-binding domain superfamily/Winged helix DNA-binding domain"/>
    <property type="match status" value="1"/>
</dbReference>
<proteinExistence type="inferred from homology"/>
<feature type="domain" description="HTH lysR-type" evidence="6">
    <location>
        <begin position="1"/>
        <end position="58"/>
    </location>
</feature>